<sequence>MNTDITNVDNFISYEQRSVLDTLPFDPYAAIIGPRPIGWMGTKSKDGIANLSPYSYFNALNHQPALLGFASIGYKDTIRNIEQTGEFTWNLVSRDIAAKMNQSSVSVPPEVDEFKLVGLTKAPSRVIDAPRVADSPVSLECRLSQIIQLKDSQGKEVDTWFVYGEVVYVHIRKDLVVDGIYDTVKGRPILRGGGMSDFFEIIEASRFAMSKPEDYMHKR</sequence>
<evidence type="ECO:0000313" key="2">
    <source>
        <dbReference type="EMBL" id="RJF95586.1"/>
    </source>
</evidence>
<dbReference type="InterPro" id="IPR002563">
    <property type="entry name" value="Flavin_Rdtase-like_dom"/>
</dbReference>
<organism evidence="2 3">
    <name type="scientific">Noviherbaspirillum saxi</name>
    <dbReference type="NCBI Taxonomy" id="2320863"/>
    <lineage>
        <taxon>Bacteria</taxon>
        <taxon>Pseudomonadati</taxon>
        <taxon>Pseudomonadota</taxon>
        <taxon>Betaproteobacteria</taxon>
        <taxon>Burkholderiales</taxon>
        <taxon>Oxalobacteraceae</taxon>
        <taxon>Noviherbaspirillum</taxon>
    </lineage>
</organism>
<reference evidence="3" key="1">
    <citation type="submission" date="2018-09" db="EMBL/GenBank/DDBJ databases">
        <authorList>
            <person name="Zhu H."/>
        </authorList>
    </citation>
    <scope>NUCLEOTIDE SEQUENCE [LARGE SCALE GENOMIC DNA]</scope>
    <source>
        <strain evidence="3">K1R23-30</strain>
    </source>
</reference>
<dbReference type="GO" id="GO:0016646">
    <property type="term" value="F:oxidoreductase activity, acting on the CH-NH group of donors, NAD or NADP as acceptor"/>
    <property type="evidence" value="ECO:0007669"/>
    <property type="project" value="UniProtKB-ARBA"/>
</dbReference>
<dbReference type="SUPFAM" id="SSF50475">
    <property type="entry name" value="FMN-binding split barrel"/>
    <property type="match status" value="1"/>
</dbReference>
<dbReference type="Pfam" id="PF01613">
    <property type="entry name" value="Flavin_Reduct"/>
    <property type="match status" value="1"/>
</dbReference>
<name>A0A3A3G2C4_9BURK</name>
<protein>
    <submittedName>
        <fullName evidence="2">Flavin reductase family protein</fullName>
    </submittedName>
</protein>
<evidence type="ECO:0000313" key="3">
    <source>
        <dbReference type="Proteomes" id="UP000265955"/>
    </source>
</evidence>
<dbReference type="AlphaFoldDB" id="A0A3A3G2C4"/>
<gene>
    <name evidence="2" type="ORF">D3871_19530</name>
</gene>
<dbReference type="GO" id="GO:0010181">
    <property type="term" value="F:FMN binding"/>
    <property type="evidence" value="ECO:0007669"/>
    <property type="project" value="InterPro"/>
</dbReference>
<dbReference type="OrthoDB" id="9794638at2"/>
<comment type="caution">
    <text evidence="2">The sequence shown here is derived from an EMBL/GenBank/DDBJ whole genome shotgun (WGS) entry which is preliminary data.</text>
</comment>
<feature type="domain" description="Flavin reductase like" evidence="1">
    <location>
        <begin position="32"/>
        <end position="183"/>
    </location>
</feature>
<proteinExistence type="predicted"/>
<keyword evidence="3" id="KW-1185">Reference proteome</keyword>
<dbReference type="EMBL" id="QYUO01000002">
    <property type="protein sequence ID" value="RJF95586.1"/>
    <property type="molecule type" value="Genomic_DNA"/>
</dbReference>
<evidence type="ECO:0000259" key="1">
    <source>
        <dbReference type="SMART" id="SM00903"/>
    </source>
</evidence>
<dbReference type="PANTHER" id="PTHR43812">
    <property type="entry name" value="BLR2425 PROTEIN"/>
    <property type="match status" value="1"/>
</dbReference>
<dbReference type="InterPro" id="IPR012349">
    <property type="entry name" value="Split_barrel_FMN-bd"/>
</dbReference>
<dbReference type="SMART" id="SM00903">
    <property type="entry name" value="Flavin_Reduct"/>
    <property type="match status" value="1"/>
</dbReference>
<dbReference type="RefSeq" id="WP_119770735.1">
    <property type="nucleotide sequence ID" value="NZ_QYUO01000002.1"/>
</dbReference>
<accession>A0A3A3G2C4</accession>
<dbReference type="Proteomes" id="UP000265955">
    <property type="component" value="Unassembled WGS sequence"/>
</dbReference>
<dbReference type="PANTHER" id="PTHR43812:SF2">
    <property type="entry name" value="FLAVIN REDUCTASE LIKE DOMAIN-CONTAINING PROTEIN"/>
    <property type="match status" value="1"/>
</dbReference>
<dbReference type="Gene3D" id="2.30.110.10">
    <property type="entry name" value="Electron Transport, Fmn-binding Protein, Chain A"/>
    <property type="match status" value="1"/>
</dbReference>